<feature type="domain" description="EAL" evidence="2">
    <location>
        <begin position="336"/>
        <end position="589"/>
    </location>
</feature>
<sequence length="596" mass="61685">MRQRAAAAVGAAARGLRGLATASRPGVTAAVMNRTTVALYLSGAGVVLVGYLLRPGLTHGELAPAFIGGCVLAAAGVHALRRRMRVWHYHLTHLSGVIVITVGVSSAGPDGWADAWIFALVAVEAVFFFPAAVAAAHVALIVAGLSLALGSSGSLEPGGVAMVASVVVALAVAVRALARAAEVSGIDPLTLLPDRTTTTERLERALEAAQRGGPPLVLALFGVDHLQSTNQRAGHAAGDALLRATAVAWRGLLPRGAVLGRWGGDQYALLVRAEAGAARQLVAQLHAAVPEGHSASSGVVIAEVGDEVRDLVDRAEGALAAAKRHQRGSSHLWTPGLPTVRGLYAALEDGSVEVHYQPVVRLLDGRTTGAEALVRWRRGDSYVPPGDFLPQAEASGAVVQLGRHVLQRACIDAASWPVPADGVPLTVAVNASGPELEEPDYAAWVVAALHRAGLPSRRLVVEVLEGQLDEHSPAVVDNLHALRAAGVRIAVDDFGTGWSGLARLSSLPLDVLKVDRSFVTAVEEGHEAPLCAGVIALAHALDLTIVAEGVETPHQASWLGEHGCEEGQGWLWAPALPTGAFAKRLLSEASRLGAGA</sequence>
<evidence type="ECO:0000259" key="2">
    <source>
        <dbReference type="PROSITE" id="PS50883"/>
    </source>
</evidence>
<keyword evidence="1" id="KW-0812">Transmembrane</keyword>
<proteinExistence type="predicted"/>
<dbReference type="Proteomes" id="UP000245469">
    <property type="component" value="Unassembled WGS sequence"/>
</dbReference>
<gene>
    <name evidence="4" type="ORF">BXY45_12010</name>
</gene>
<dbReference type="SUPFAM" id="SSF55073">
    <property type="entry name" value="Nucleotide cyclase"/>
    <property type="match status" value="1"/>
</dbReference>
<protein>
    <submittedName>
        <fullName evidence="4">Diguanylate cyclase (GGDEF)-like protein</fullName>
    </submittedName>
</protein>
<comment type="caution">
    <text evidence="4">The sequence shown here is derived from an EMBL/GenBank/DDBJ whole genome shotgun (WGS) entry which is preliminary data.</text>
</comment>
<dbReference type="PROSITE" id="PS50887">
    <property type="entry name" value="GGDEF"/>
    <property type="match status" value="1"/>
</dbReference>
<feature type="transmembrane region" description="Helical" evidence="1">
    <location>
        <begin position="32"/>
        <end position="53"/>
    </location>
</feature>
<dbReference type="InterPro" id="IPR029787">
    <property type="entry name" value="Nucleotide_cyclase"/>
</dbReference>
<keyword evidence="5" id="KW-1185">Reference proteome</keyword>
<name>A0A316A2F4_9ACTN</name>
<dbReference type="Pfam" id="PF00990">
    <property type="entry name" value="GGDEF"/>
    <property type="match status" value="1"/>
</dbReference>
<dbReference type="RefSeq" id="WP_109775342.1">
    <property type="nucleotide sequence ID" value="NZ_QGDQ01000020.1"/>
</dbReference>
<dbReference type="InterPro" id="IPR001633">
    <property type="entry name" value="EAL_dom"/>
</dbReference>
<dbReference type="NCBIfam" id="TIGR00254">
    <property type="entry name" value="GGDEF"/>
    <property type="match status" value="1"/>
</dbReference>
<dbReference type="CDD" id="cd01949">
    <property type="entry name" value="GGDEF"/>
    <property type="match status" value="1"/>
</dbReference>
<keyword evidence="1" id="KW-1133">Transmembrane helix</keyword>
<feature type="domain" description="GGDEF" evidence="3">
    <location>
        <begin position="214"/>
        <end position="335"/>
    </location>
</feature>
<evidence type="ECO:0000256" key="1">
    <source>
        <dbReference type="SAM" id="Phobius"/>
    </source>
</evidence>
<accession>A0A316A2F4</accession>
<feature type="transmembrane region" description="Helical" evidence="1">
    <location>
        <begin position="62"/>
        <end position="80"/>
    </location>
</feature>
<dbReference type="OrthoDB" id="23692at2"/>
<feature type="transmembrane region" description="Helical" evidence="1">
    <location>
        <begin position="159"/>
        <end position="178"/>
    </location>
</feature>
<dbReference type="PANTHER" id="PTHR33121:SF79">
    <property type="entry name" value="CYCLIC DI-GMP PHOSPHODIESTERASE PDED-RELATED"/>
    <property type="match status" value="1"/>
</dbReference>
<keyword evidence="1" id="KW-0472">Membrane</keyword>
<organism evidence="4 5">
    <name type="scientific">Quadrisphaera granulorum</name>
    <dbReference type="NCBI Taxonomy" id="317664"/>
    <lineage>
        <taxon>Bacteria</taxon>
        <taxon>Bacillati</taxon>
        <taxon>Actinomycetota</taxon>
        <taxon>Actinomycetes</taxon>
        <taxon>Kineosporiales</taxon>
        <taxon>Kineosporiaceae</taxon>
        <taxon>Quadrisphaera</taxon>
    </lineage>
</organism>
<evidence type="ECO:0000313" key="5">
    <source>
        <dbReference type="Proteomes" id="UP000245469"/>
    </source>
</evidence>
<dbReference type="PANTHER" id="PTHR33121">
    <property type="entry name" value="CYCLIC DI-GMP PHOSPHODIESTERASE PDEF"/>
    <property type="match status" value="1"/>
</dbReference>
<dbReference type="InterPro" id="IPR035919">
    <property type="entry name" value="EAL_sf"/>
</dbReference>
<dbReference type="SMART" id="SM00267">
    <property type="entry name" value="GGDEF"/>
    <property type="match status" value="1"/>
</dbReference>
<dbReference type="Pfam" id="PF00563">
    <property type="entry name" value="EAL"/>
    <property type="match status" value="1"/>
</dbReference>
<dbReference type="InterPro" id="IPR043128">
    <property type="entry name" value="Rev_trsase/Diguanyl_cyclase"/>
</dbReference>
<dbReference type="CDD" id="cd01948">
    <property type="entry name" value="EAL"/>
    <property type="match status" value="1"/>
</dbReference>
<dbReference type="PROSITE" id="PS50883">
    <property type="entry name" value="EAL"/>
    <property type="match status" value="1"/>
</dbReference>
<dbReference type="InterPro" id="IPR000160">
    <property type="entry name" value="GGDEF_dom"/>
</dbReference>
<dbReference type="EMBL" id="QGDQ01000020">
    <property type="protein sequence ID" value="PWJ51732.1"/>
    <property type="molecule type" value="Genomic_DNA"/>
</dbReference>
<dbReference type="InterPro" id="IPR050706">
    <property type="entry name" value="Cyclic-di-GMP_PDE-like"/>
</dbReference>
<evidence type="ECO:0000259" key="3">
    <source>
        <dbReference type="PROSITE" id="PS50887"/>
    </source>
</evidence>
<feature type="transmembrane region" description="Helical" evidence="1">
    <location>
        <begin position="116"/>
        <end position="147"/>
    </location>
</feature>
<dbReference type="Gene3D" id="3.30.70.270">
    <property type="match status" value="1"/>
</dbReference>
<dbReference type="AlphaFoldDB" id="A0A316A2F4"/>
<dbReference type="SUPFAM" id="SSF141868">
    <property type="entry name" value="EAL domain-like"/>
    <property type="match status" value="1"/>
</dbReference>
<dbReference type="Gene3D" id="3.20.20.450">
    <property type="entry name" value="EAL domain"/>
    <property type="match status" value="1"/>
</dbReference>
<evidence type="ECO:0000313" key="4">
    <source>
        <dbReference type="EMBL" id="PWJ51732.1"/>
    </source>
</evidence>
<feature type="transmembrane region" description="Helical" evidence="1">
    <location>
        <begin position="86"/>
        <end position="104"/>
    </location>
</feature>
<reference evidence="4 5" key="1">
    <citation type="submission" date="2018-03" db="EMBL/GenBank/DDBJ databases">
        <title>Genomic Encyclopedia of Archaeal and Bacterial Type Strains, Phase II (KMG-II): from individual species to whole genera.</title>
        <authorList>
            <person name="Goeker M."/>
        </authorList>
    </citation>
    <scope>NUCLEOTIDE SEQUENCE [LARGE SCALE GENOMIC DNA]</scope>
    <source>
        <strain evidence="4 5">DSM 44889</strain>
    </source>
</reference>
<dbReference type="GO" id="GO:0071111">
    <property type="term" value="F:cyclic-guanylate-specific phosphodiesterase activity"/>
    <property type="evidence" value="ECO:0007669"/>
    <property type="project" value="InterPro"/>
</dbReference>
<dbReference type="SMART" id="SM00052">
    <property type="entry name" value="EAL"/>
    <property type="match status" value="1"/>
</dbReference>